<dbReference type="PROSITE" id="PS00922">
    <property type="entry name" value="TRANSGLYCOSYLASE"/>
    <property type="match status" value="1"/>
</dbReference>
<dbReference type="InterPro" id="IPR012289">
    <property type="entry name" value="Lytic_TGlycosylase_superhlx_L"/>
</dbReference>
<protein>
    <submittedName>
        <fullName evidence="5">Transglycosylase SLT domain-containing protein</fullName>
    </submittedName>
</protein>
<dbReference type="InterPro" id="IPR023346">
    <property type="entry name" value="Lysozyme-like_dom_sf"/>
</dbReference>
<dbReference type="GO" id="GO:0000270">
    <property type="term" value="P:peptidoglycan metabolic process"/>
    <property type="evidence" value="ECO:0007669"/>
    <property type="project" value="InterPro"/>
</dbReference>
<dbReference type="GO" id="GO:0016020">
    <property type="term" value="C:membrane"/>
    <property type="evidence" value="ECO:0007669"/>
    <property type="project" value="InterPro"/>
</dbReference>
<comment type="similarity">
    <text evidence="1">Belongs to the transglycosylase Slt family.</text>
</comment>
<name>A0AAU7F612_9NEIS</name>
<dbReference type="EMBL" id="CP157355">
    <property type="protein sequence ID" value="XBL99516.1"/>
    <property type="molecule type" value="Genomic_DNA"/>
</dbReference>
<dbReference type="GO" id="GO:0008933">
    <property type="term" value="F:peptidoglycan lytic transglycosylase activity"/>
    <property type="evidence" value="ECO:0007669"/>
    <property type="project" value="InterPro"/>
</dbReference>
<dbReference type="PANTHER" id="PTHR37423">
    <property type="entry name" value="SOLUBLE LYTIC MUREIN TRANSGLYCOSYLASE-RELATED"/>
    <property type="match status" value="1"/>
</dbReference>
<dbReference type="Gene3D" id="1.10.1240.20">
    <property type="entry name" value="Lytic transglycosylase, superhelical linker domain"/>
    <property type="match status" value="1"/>
</dbReference>
<dbReference type="Gene3D" id="1.25.20.10">
    <property type="entry name" value="Bacterial muramidases"/>
    <property type="match status" value="1"/>
</dbReference>
<dbReference type="SUPFAM" id="SSF53955">
    <property type="entry name" value="Lysozyme-like"/>
    <property type="match status" value="1"/>
</dbReference>
<evidence type="ECO:0000256" key="1">
    <source>
        <dbReference type="ARBA" id="ARBA00007734"/>
    </source>
</evidence>
<evidence type="ECO:0000256" key="2">
    <source>
        <dbReference type="ARBA" id="ARBA00022729"/>
    </source>
</evidence>
<gene>
    <name evidence="5" type="ORF">ABHF33_10570</name>
</gene>
<dbReference type="GO" id="GO:0004553">
    <property type="term" value="F:hydrolase activity, hydrolyzing O-glycosyl compounds"/>
    <property type="evidence" value="ECO:0007669"/>
    <property type="project" value="InterPro"/>
</dbReference>
<proteinExistence type="inferred from homology"/>
<dbReference type="RefSeq" id="WP_348943936.1">
    <property type="nucleotide sequence ID" value="NZ_CP157355.1"/>
</dbReference>
<dbReference type="SUPFAM" id="SSF48435">
    <property type="entry name" value="Bacterial muramidases"/>
    <property type="match status" value="1"/>
</dbReference>
<accession>A0AAU7F612</accession>
<dbReference type="KEGG" id="cmav:ABHF33_10570"/>
<evidence type="ECO:0000259" key="4">
    <source>
        <dbReference type="Pfam" id="PF14718"/>
    </source>
</evidence>
<dbReference type="Pfam" id="PF01464">
    <property type="entry name" value="SLT"/>
    <property type="match status" value="1"/>
</dbReference>
<organism evidence="5">
    <name type="scientific">Chitinibacter mangrovi</name>
    <dbReference type="NCBI Taxonomy" id="3153927"/>
    <lineage>
        <taxon>Bacteria</taxon>
        <taxon>Pseudomonadati</taxon>
        <taxon>Pseudomonadota</taxon>
        <taxon>Betaproteobacteria</taxon>
        <taxon>Neisseriales</taxon>
        <taxon>Chitinibacteraceae</taxon>
        <taxon>Chitinibacter</taxon>
    </lineage>
</organism>
<dbReference type="GO" id="GO:0042597">
    <property type="term" value="C:periplasmic space"/>
    <property type="evidence" value="ECO:0007669"/>
    <property type="project" value="InterPro"/>
</dbReference>
<dbReference type="PANTHER" id="PTHR37423:SF5">
    <property type="entry name" value="SOLUBLE LYTIC MUREIN TRANSGLYCOSYLASE"/>
    <property type="match status" value="1"/>
</dbReference>
<feature type="domain" description="Lytic transglycosylase superhelical linker" evidence="4">
    <location>
        <begin position="426"/>
        <end position="481"/>
    </location>
</feature>
<dbReference type="InterPro" id="IPR000189">
    <property type="entry name" value="Transglyc_AS"/>
</dbReference>
<dbReference type="InterPro" id="IPR037061">
    <property type="entry name" value="Lytic_TGlycoase_superhlx_L_sf"/>
</dbReference>
<dbReference type="CDD" id="cd13401">
    <property type="entry name" value="Slt70-like"/>
    <property type="match status" value="1"/>
</dbReference>
<dbReference type="InterPro" id="IPR008258">
    <property type="entry name" value="Transglycosylase_SLT_dom_1"/>
</dbReference>
<feature type="domain" description="Transglycosylase SLT" evidence="3">
    <location>
        <begin position="504"/>
        <end position="612"/>
    </location>
</feature>
<evidence type="ECO:0000313" key="5">
    <source>
        <dbReference type="EMBL" id="XBL99516.1"/>
    </source>
</evidence>
<evidence type="ECO:0000259" key="3">
    <source>
        <dbReference type="Pfam" id="PF01464"/>
    </source>
</evidence>
<dbReference type="InterPro" id="IPR008939">
    <property type="entry name" value="Lytic_TGlycosylase_superhlx_U"/>
</dbReference>
<dbReference type="AlphaFoldDB" id="A0AAU7F612"/>
<sequence length="669" mass="74879">MLKPSGAGQRKQYWPTTAAPDLFKSDTLHAMLKKSVLLVLSCLLAASANARINLDQVREAARARDLATLAQISEQSTGDPLEMYPRFYLLSTQINQTDSADANQFIQRYSPSPLAERFTNEWLKELARRQSWPEYEALYTRLDSPNTEQICFKQQAALLRGDASSIANHKNLWFNAKALPGACNMLFDTLFANGLLSEEDAWWRIRQAFSSSANSSTSQPDLARQLASRVGNPPELGAKSVSVVHNAPEKSIGKINTNSRAGRELWLYAVEKIGRKNPQQAASLISSASWLAPADQQFAWQQLGLLAARRLLPEASRWLERAHLNDISDDDREWAIRAALRVSDWKMVEQRINALPAHLQQDNAWRYWKARALLARNQSAAANALWLGLSDQLDFYGLLAREEIGQILSAPTPVYKANSEDLKAIHSLPGVQRALQLNAQGWRTEATREWNWAMKGLSDQQLLAAAELASRNRMYDRSIYSAMRPKGMQDFTLRFPQPYRDSVEPAAKAYGLDPAWVFGLIRQESRFIADIRSSAGATGLMQLMPATAQWVAKRLGMSDFTMADMSDPEINPQLGSYYLAYWNERFGGNPVLATAGYNAGPGNAAKWRDDDEMEAAIYIETIPFSETRDYVKAVLTNASHYAHYYNGSPSQILKRLPPVAGKNSVSVKE</sequence>
<keyword evidence="2" id="KW-0732">Signal</keyword>
<dbReference type="Pfam" id="PF14718">
    <property type="entry name" value="SLT_L"/>
    <property type="match status" value="1"/>
</dbReference>
<dbReference type="Gene3D" id="1.10.530.10">
    <property type="match status" value="1"/>
</dbReference>
<reference evidence="5" key="1">
    <citation type="submission" date="2024-05" db="EMBL/GenBank/DDBJ databases">
        <authorList>
            <person name="Yang L."/>
            <person name="Pan L."/>
        </authorList>
    </citation>
    <scope>NUCLEOTIDE SEQUENCE</scope>
    <source>
        <strain evidence="5">FCG-7</strain>
    </source>
</reference>